<evidence type="ECO:0000313" key="1">
    <source>
        <dbReference type="EMBL" id="GHA28226.1"/>
    </source>
</evidence>
<reference evidence="1" key="1">
    <citation type="journal article" date="2014" name="Int. J. Syst. Evol. Microbiol.">
        <title>Complete genome sequence of Corynebacterium casei LMG S-19264T (=DSM 44701T), isolated from a smear-ripened cheese.</title>
        <authorList>
            <consortium name="US DOE Joint Genome Institute (JGI-PGF)"/>
            <person name="Walter F."/>
            <person name="Albersmeier A."/>
            <person name="Kalinowski J."/>
            <person name="Ruckert C."/>
        </authorList>
    </citation>
    <scope>NUCLEOTIDE SEQUENCE</scope>
    <source>
        <strain evidence="1">KCTC 12719</strain>
    </source>
</reference>
<dbReference type="SUPFAM" id="SSF53474">
    <property type="entry name" value="alpha/beta-Hydrolases"/>
    <property type="match status" value="1"/>
</dbReference>
<proteinExistence type="predicted"/>
<dbReference type="InterPro" id="IPR029058">
    <property type="entry name" value="AB_hydrolase_fold"/>
</dbReference>
<evidence type="ECO:0000313" key="2">
    <source>
        <dbReference type="Proteomes" id="UP000610456"/>
    </source>
</evidence>
<accession>A0A918S8F2</accession>
<dbReference type="Proteomes" id="UP000610456">
    <property type="component" value="Unassembled WGS sequence"/>
</dbReference>
<dbReference type="AlphaFoldDB" id="A0A918S8F2"/>
<reference evidence="1" key="2">
    <citation type="submission" date="2020-09" db="EMBL/GenBank/DDBJ databases">
        <authorList>
            <person name="Sun Q."/>
            <person name="Kim S."/>
        </authorList>
    </citation>
    <scope>NUCLEOTIDE SEQUENCE</scope>
    <source>
        <strain evidence="1">KCTC 12719</strain>
    </source>
</reference>
<gene>
    <name evidence="1" type="ORF">GCM10007103_07250</name>
</gene>
<dbReference type="EMBL" id="BMXB01000001">
    <property type="protein sequence ID" value="GHA28226.1"/>
    <property type="molecule type" value="Genomic_DNA"/>
</dbReference>
<protein>
    <submittedName>
        <fullName evidence="1">Uncharacterized protein</fullName>
    </submittedName>
</protein>
<keyword evidence="2" id="KW-1185">Reference proteome</keyword>
<organism evidence="1 2">
    <name type="scientific">Salinimicrobium marinum</name>
    <dbReference type="NCBI Taxonomy" id="680283"/>
    <lineage>
        <taxon>Bacteria</taxon>
        <taxon>Pseudomonadati</taxon>
        <taxon>Bacteroidota</taxon>
        <taxon>Flavobacteriia</taxon>
        <taxon>Flavobacteriales</taxon>
        <taxon>Flavobacteriaceae</taxon>
        <taxon>Salinimicrobium</taxon>
    </lineage>
</organism>
<name>A0A918S8F2_9FLAO</name>
<comment type="caution">
    <text evidence="1">The sequence shown here is derived from an EMBL/GenBank/DDBJ whole genome shotgun (WGS) entry which is preliminary data.</text>
</comment>
<sequence>MTLKKGVVMDSLPVNDTINETYSLFLPMSFQSNGREKAVIFVLDTEGRGKAAAQLFKPAAEEQGYIIASSNNIDPDNSFEENVMVAARLMNAVTSNIPLDYDQISIAGFAEGARVASSLPAVFNNLHGVIAVGDHQVNYEYLDAKNRFVFVGMAGDEDFSGYGLRATAMQLESLKHPVAVYSFDGGHGWPKPEILSMGVSSLTLQAMKEGKRPKDQQLIENLYRRETGIANKLISTGDNMHAYNLMDVLQEKYDGLRNTSEIKTRQKQLSRSRNFSEEQREFSRVQEKEARLMEDFIYYLNEDVATENFENLGWWNYQKRQLDELASGANEQEADMAKRILGMLKELSKNKITELASLDEATLESKLLANMIQTIFDQENFKAYKDIISLSAQDRDYSTSLFYLEEMLKNGFDDMEALYDLEGTLALKMTPEYNWLVRKYLGSSKYYDVPVE</sequence>
<dbReference type="Gene3D" id="3.40.50.1820">
    <property type="entry name" value="alpha/beta hydrolase"/>
    <property type="match status" value="1"/>
</dbReference>